<proteinExistence type="predicted"/>
<protein>
    <submittedName>
        <fullName evidence="1">Uncharacterized protein</fullName>
    </submittedName>
</protein>
<evidence type="ECO:0000313" key="1">
    <source>
        <dbReference type="EMBL" id="GFT72275.1"/>
    </source>
</evidence>
<gene>
    <name evidence="1" type="ORF">NPIL_548691</name>
</gene>
<dbReference type="AlphaFoldDB" id="A0A8X6PK04"/>
<dbReference type="Proteomes" id="UP000887013">
    <property type="component" value="Unassembled WGS sequence"/>
</dbReference>
<feature type="non-terminal residue" evidence="1">
    <location>
        <position position="1"/>
    </location>
</feature>
<accession>A0A8X6PK04</accession>
<name>A0A8X6PK04_NEPPI</name>
<reference evidence="1" key="1">
    <citation type="submission" date="2020-08" db="EMBL/GenBank/DDBJ databases">
        <title>Multicomponent nature underlies the extraordinary mechanical properties of spider dragline silk.</title>
        <authorList>
            <person name="Kono N."/>
            <person name="Nakamura H."/>
            <person name="Mori M."/>
            <person name="Yoshida Y."/>
            <person name="Ohtoshi R."/>
            <person name="Malay A.D."/>
            <person name="Moran D.A.P."/>
            <person name="Tomita M."/>
            <person name="Numata K."/>
            <person name="Arakawa K."/>
        </authorList>
    </citation>
    <scope>NUCLEOTIDE SEQUENCE</scope>
</reference>
<organism evidence="1 2">
    <name type="scientific">Nephila pilipes</name>
    <name type="common">Giant wood spider</name>
    <name type="synonym">Nephila maculata</name>
    <dbReference type="NCBI Taxonomy" id="299642"/>
    <lineage>
        <taxon>Eukaryota</taxon>
        <taxon>Metazoa</taxon>
        <taxon>Ecdysozoa</taxon>
        <taxon>Arthropoda</taxon>
        <taxon>Chelicerata</taxon>
        <taxon>Arachnida</taxon>
        <taxon>Araneae</taxon>
        <taxon>Araneomorphae</taxon>
        <taxon>Entelegynae</taxon>
        <taxon>Araneoidea</taxon>
        <taxon>Nephilidae</taxon>
        <taxon>Nephila</taxon>
    </lineage>
</organism>
<sequence>VHYEPPHSFSHSLVLNTFISKKHGICYETFISYIRHRYAFMLKHHSCYKEHRVEEKDEYAQLRIKWWVTRKAGGSSN</sequence>
<comment type="caution">
    <text evidence="1">The sequence shown here is derived from an EMBL/GenBank/DDBJ whole genome shotgun (WGS) entry which is preliminary data.</text>
</comment>
<keyword evidence="2" id="KW-1185">Reference proteome</keyword>
<dbReference type="EMBL" id="BMAW01021294">
    <property type="protein sequence ID" value="GFT72275.1"/>
    <property type="molecule type" value="Genomic_DNA"/>
</dbReference>
<evidence type="ECO:0000313" key="2">
    <source>
        <dbReference type="Proteomes" id="UP000887013"/>
    </source>
</evidence>